<evidence type="ECO:0000313" key="2">
    <source>
        <dbReference type="EMBL" id="MBW65364.1"/>
    </source>
</evidence>
<name>A0A2M4CJ60_ANODA</name>
<dbReference type="EMBL" id="GGFL01001186">
    <property type="protein sequence ID" value="MBW65364.1"/>
    <property type="molecule type" value="Transcribed_RNA"/>
</dbReference>
<sequence>MFLVVETVNDNGEKEWKVAPKRWVCITKNTRRTVLLWPHEINSVWQNHLAKEGVCRPMKSWSRKECVVNQEFPTYDAADAFMKVLMAEPSSSRASMQLPDEPSEIHSHFEIQQAEADPLDTTMLATIKDMVASLMKRSARVEKQNARIAKQNNILMSKMHEMEEMLIKAGIIEKKKSDFHFNPTKTHDELKQLENKLSDDAFRLKMVEWLETNVVERESEKRLACCLDLLMAQELRTKCTWAGIQRKPTDQTLGIRELPNLKHLFKTIGSTPTEIITDKKLSKFLKNKLRNAKRRLVSNRYNRLTMAISSVPANDNDVSESIDKES</sequence>
<protein>
    <recommendedName>
        <fullName evidence="1">DUF4806 domain-containing protein</fullName>
    </recommendedName>
</protein>
<reference evidence="2" key="1">
    <citation type="submission" date="2018-01" db="EMBL/GenBank/DDBJ databases">
        <title>An insight into the sialome of Amazonian anophelines.</title>
        <authorList>
            <person name="Ribeiro J.M."/>
            <person name="Scarpassa V."/>
            <person name="Calvo E."/>
        </authorList>
    </citation>
    <scope>NUCLEOTIDE SEQUENCE</scope>
</reference>
<accession>A0A2M4CJ60</accession>
<dbReference type="InterPro" id="IPR032071">
    <property type="entry name" value="DUF4806"/>
</dbReference>
<dbReference type="VEuPathDB" id="VectorBase:ADAR2_010974"/>
<feature type="domain" description="DUF4806" evidence="1">
    <location>
        <begin position="181"/>
        <end position="248"/>
    </location>
</feature>
<dbReference type="AlphaFoldDB" id="A0A2M4CJ60"/>
<organism evidence="2">
    <name type="scientific">Anopheles darlingi</name>
    <name type="common">Mosquito</name>
    <dbReference type="NCBI Taxonomy" id="43151"/>
    <lineage>
        <taxon>Eukaryota</taxon>
        <taxon>Metazoa</taxon>
        <taxon>Ecdysozoa</taxon>
        <taxon>Arthropoda</taxon>
        <taxon>Hexapoda</taxon>
        <taxon>Insecta</taxon>
        <taxon>Pterygota</taxon>
        <taxon>Neoptera</taxon>
        <taxon>Endopterygota</taxon>
        <taxon>Diptera</taxon>
        <taxon>Nematocera</taxon>
        <taxon>Culicoidea</taxon>
        <taxon>Culicidae</taxon>
        <taxon>Anophelinae</taxon>
        <taxon>Anopheles</taxon>
    </lineage>
</organism>
<evidence type="ECO:0000259" key="1">
    <source>
        <dbReference type="Pfam" id="PF16064"/>
    </source>
</evidence>
<dbReference type="Pfam" id="PF16064">
    <property type="entry name" value="DUF4806"/>
    <property type="match status" value="1"/>
</dbReference>
<proteinExistence type="predicted"/>